<feature type="transmembrane region" description="Helical" evidence="7">
    <location>
        <begin position="253"/>
        <end position="274"/>
    </location>
</feature>
<comment type="subcellular location">
    <subcellularLocation>
        <location evidence="6">Cell membrane</location>
        <topology evidence="6">Multi-pass membrane protein</topology>
    </subcellularLocation>
    <subcellularLocation>
        <location evidence="1">Membrane</location>
        <topology evidence="1">Multi-pass membrane protein</topology>
    </subcellularLocation>
</comment>
<proteinExistence type="inferred from homology"/>
<sequence>MYTTIHLLFDPFINFGFMRRAIVACCALSISITLIGGFLMLRRMSLVGDALSHAILPGVVIGYVFSGVSLTVMNVGGFISGLIVAILSVWVSEKTSLQKDASFSGFCLGFLAFGVVLMSLYGSDVDLLGLLFGSVFSISIFSVKFIGVISTITLISLAFFYRILIFEAFDPDFLRSNDFILLKVIQIFFLLIVVLNLMASFQITGTLMSIGLMMLPNLTARCWVPGLINMLLLSVCIALLCSWIGLLGSFYMFLPAGPTIVLCNSIFFLVSILFGKNQGVLFSVCRK</sequence>
<reference evidence="8 9" key="1">
    <citation type="journal article" date="2003" name="Proc. Natl. Acad. Sci. U.S.A.">
        <title>The genome sequence of Blochmannia floridanus: comparative analysis of reduced genomes.</title>
        <authorList>
            <person name="Gil R."/>
            <person name="Silva F.J."/>
            <person name="Zientz E."/>
            <person name="Delmotte F."/>
            <person name="Gonzalez-Candelas F."/>
            <person name="Latorre A."/>
            <person name="Rausell C."/>
            <person name="Kramerbeek J."/>
            <person name="Gadau J."/>
            <person name="Hoelldobler B."/>
            <person name="van Ham R.C.H.J."/>
            <person name="Gross R."/>
            <person name="Moya A."/>
        </authorList>
    </citation>
    <scope>NUCLEOTIDE SEQUENCE [LARGE SCALE GENOMIC DNA]</scope>
</reference>
<dbReference type="eggNOG" id="COG1108">
    <property type="taxonomic scope" value="Bacteria"/>
</dbReference>
<feature type="transmembrane region" description="Helical" evidence="7">
    <location>
        <begin position="20"/>
        <end position="39"/>
    </location>
</feature>
<evidence type="ECO:0000313" key="8">
    <source>
        <dbReference type="EMBL" id="CAD83568.1"/>
    </source>
</evidence>
<dbReference type="PANTHER" id="PTHR30477">
    <property type="entry name" value="ABC-TRANSPORTER METAL-BINDING PROTEIN"/>
    <property type="match status" value="1"/>
</dbReference>
<keyword evidence="5 7" id="KW-0472">Membrane</keyword>
<dbReference type="InterPro" id="IPR037294">
    <property type="entry name" value="ABC_BtuC-like"/>
</dbReference>
<dbReference type="GO" id="GO:0010043">
    <property type="term" value="P:response to zinc ion"/>
    <property type="evidence" value="ECO:0007669"/>
    <property type="project" value="TreeGrafter"/>
</dbReference>
<feature type="transmembrane region" description="Helical" evidence="7">
    <location>
        <begin position="103"/>
        <end position="121"/>
    </location>
</feature>
<evidence type="ECO:0000256" key="6">
    <source>
        <dbReference type="RuleBase" id="RU003943"/>
    </source>
</evidence>
<keyword evidence="9" id="KW-1185">Reference proteome</keyword>
<evidence type="ECO:0000256" key="4">
    <source>
        <dbReference type="ARBA" id="ARBA00022989"/>
    </source>
</evidence>
<dbReference type="Proteomes" id="UP000002192">
    <property type="component" value="Chromosome"/>
</dbReference>
<organism evidence="8 9">
    <name type="scientific">Blochmanniella floridana</name>
    <dbReference type="NCBI Taxonomy" id="203907"/>
    <lineage>
        <taxon>Bacteria</taxon>
        <taxon>Pseudomonadati</taxon>
        <taxon>Pseudomonadota</taxon>
        <taxon>Gammaproteobacteria</taxon>
        <taxon>Enterobacterales</taxon>
        <taxon>Enterobacteriaceae</taxon>
        <taxon>ant endosymbionts</taxon>
        <taxon>Candidatus Blochmanniella</taxon>
    </lineage>
</organism>
<feature type="transmembrane region" description="Helical" evidence="7">
    <location>
        <begin position="180"/>
        <end position="203"/>
    </location>
</feature>
<keyword evidence="4 7" id="KW-1133">Transmembrane helix</keyword>
<evidence type="ECO:0000256" key="5">
    <source>
        <dbReference type="ARBA" id="ARBA00023136"/>
    </source>
</evidence>
<dbReference type="OrthoDB" id="9804300at2"/>
<feature type="transmembrane region" description="Helical" evidence="7">
    <location>
        <begin position="127"/>
        <end position="160"/>
    </location>
</feature>
<dbReference type="STRING" id="203907.Bfl041"/>
<dbReference type="SUPFAM" id="SSF81345">
    <property type="entry name" value="ABC transporter involved in vitamin B12 uptake, BtuC"/>
    <property type="match status" value="1"/>
</dbReference>
<dbReference type="PANTHER" id="PTHR30477:SF13">
    <property type="entry name" value="IRON TRANSPORT SYSTEM MEMBRANE PROTEIN HI_0360-RELATED"/>
    <property type="match status" value="1"/>
</dbReference>
<dbReference type="HOGENOM" id="CLU_028808_4_2_6"/>
<name>Q7VQS5_BLOFL</name>
<evidence type="ECO:0000256" key="1">
    <source>
        <dbReference type="ARBA" id="ARBA00004141"/>
    </source>
</evidence>
<evidence type="ECO:0000256" key="7">
    <source>
        <dbReference type="SAM" id="Phobius"/>
    </source>
</evidence>
<comment type="similarity">
    <text evidence="2 6">Belongs to the ABC-3 integral membrane protein family.</text>
</comment>
<dbReference type="KEGG" id="bfl:Bfl041"/>
<evidence type="ECO:0000256" key="3">
    <source>
        <dbReference type="ARBA" id="ARBA00022692"/>
    </source>
</evidence>
<protein>
    <submittedName>
        <fullName evidence="8">Manganese transport system permease protein</fullName>
    </submittedName>
</protein>
<evidence type="ECO:0000256" key="2">
    <source>
        <dbReference type="ARBA" id="ARBA00008034"/>
    </source>
</evidence>
<keyword evidence="6" id="KW-0813">Transport</keyword>
<evidence type="ECO:0000313" key="9">
    <source>
        <dbReference type="Proteomes" id="UP000002192"/>
    </source>
</evidence>
<gene>
    <name evidence="8" type="primary">unknown</name>
    <name evidence="8" type="ordered locus">Bfl041</name>
</gene>
<dbReference type="GO" id="GO:0043190">
    <property type="term" value="C:ATP-binding cassette (ABC) transporter complex"/>
    <property type="evidence" value="ECO:0007669"/>
    <property type="project" value="InterPro"/>
</dbReference>
<dbReference type="GO" id="GO:0022857">
    <property type="term" value="F:transmembrane transporter activity"/>
    <property type="evidence" value="ECO:0007669"/>
    <property type="project" value="UniProtKB-ARBA"/>
</dbReference>
<dbReference type="Pfam" id="PF00950">
    <property type="entry name" value="ABC-3"/>
    <property type="match status" value="1"/>
</dbReference>
<feature type="transmembrane region" description="Helical" evidence="7">
    <location>
        <begin position="71"/>
        <end position="91"/>
    </location>
</feature>
<dbReference type="AlphaFoldDB" id="Q7VQS5"/>
<dbReference type="InterPro" id="IPR001626">
    <property type="entry name" value="ABC_TroCD"/>
</dbReference>
<keyword evidence="3 6" id="KW-0812">Transmembrane</keyword>
<feature type="transmembrane region" description="Helical" evidence="7">
    <location>
        <begin position="223"/>
        <end position="246"/>
    </location>
</feature>
<dbReference type="EMBL" id="BX248583">
    <property type="protein sequence ID" value="CAD83568.1"/>
    <property type="molecule type" value="Genomic_DNA"/>
</dbReference>
<accession>Q7VQS5</accession>